<evidence type="ECO:0000313" key="5">
    <source>
        <dbReference type="Proteomes" id="UP000632740"/>
    </source>
</evidence>
<organism evidence="4 5">
    <name type="scientific">Cellulomonas chitinilytica</name>
    <dbReference type="NCBI Taxonomy" id="398759"/>
    <lineage>
        <taxon>Bacteria</taxon>
        <taxon>Bacillati</taxon>
        <taxon>Actinomycetota</taxon>
        <taxon>Actinomycetes</taxon>
        <taxon>Micrococcales</taxon>
        <taxon>Cellulomonadaceae</taxon>
        <taxon>Cellulomonas</taxon>
    </lineage>
</organism>
<name>A0A919P551_9CELL</name>
<feature type="transmembrane region" description="Helical" evidence="2">
    <location>
        <begin position="78"/>
        <end position="102"/>
    </location>
</feature>
<evidence type="ECO:0000313" key="4">
    <source>
        <dbReference type="EMBL" id="GIG23577.1"/>
    </source>
</evidence>
<sequence length="351" mass="36707">MPGLFVLSIVLLVVAVATGVVWLSTGRGRATGEDQDVVVTAAAAQEAEAVPASGGKSRRGASRPAAPRPPRPGPGSRAAGWASLAALALAVVCGFASSATIVSTKNVGIETSFGRPVGSLSNGFHLVPPWNKVTEMDAAIQTDNHVKSDSGFSCITVRIAHQATACVDTSIRWRIEEPAADALFRDYRDFDNVRDSLVTRDLNAALNAVFEDYDPLAIDKEGNSTSPGLETLSTDVLARIQDQIGDEINVLSVIIPVVHYDENTQSKVNALLAQVAQTRIAEQSVITAEQQALANRTLAESVSQDPNVLVSKCVDLLGEMVSKGQSIPIGFSCWPGGGSPVVVPGVSTPGS</sequence>
<keyword evidence="2" id="KW-0812">Transmembrane</keyword>
<reference evidence="4" key="1">
    <citation type="submission" date="2021-01" db="EMBL/GenBank/DDBJ databases">
        <title>Whole genome shotgun sequence of Cellulomonas chitinilytica NBRC 110799.</title>
        <authorList>
            <person name="Komaki H."/>
            <person name="Tamura T."/>
        </authorList>
    </citation>
    <scope>NUCLEOTIDE SEQUENCE</scope>
    <source>
        <strain evidence="4">NBRC 110799</strain>
    </source>
</reference>
<feature type="region of interest" description="Disordered" evidence="1">
    <location>
        <begin position="48"/>
        <end position="77"/>
    </location>
</feature>
<dbReference type="PANTHER" id="PTHR42911">
    <property type="entry name" value="MODULATOR OF FTSH PROTEASE HFLC"/>
    <property type="match status" value="1"/>
</dbReference>
<dbReference type="RefSeq" id="WP_203758582.1">
    <property type="nucleotide sequence ID" value="NZ_BONK01000021.1"/>
</dbReference>
<feature type="domain" description="Band 7" evidence="3">
    <location>
        <begin position="101"/>
        <end position="292"/>
    </location>
</feature>
<comment type="caution">
    <text evidence="4">The sequence shown here is derived from an EMBL/GenBank/DDBJ whole genome shotgun (WGS) entry which is preliminary data.</text>
</comment>
<proteinExistence type="predicted"/>
<evidence type="ECO:0000256" key="1">
    <source>
        <dbReference type="SAM" id="MobiDB-lite"/>
    </source>
</evidence>
<dbReference type="InterPro" id="IPR001107">
    <property type="entry name" value="Band_7"/>
</dbReference>
<dbReference type="PANTHER" id="PTHR42911:SF2">
    <property type="entry name" value="PROHIBITIN FAMILY PROTEIN"/>
    <property type="match status" value="1"/>
</dbReference>
<dbReference type="AlphaFoldDB" id="A0A919P551"/>
<gene>
    <name evidence="4" type="ORF">Cch01nite_43010</name>
</gene>
<evidence type="ECO:0000259" key="3">
    <source>
        <dbReference type="Pfam" id="PF01145"/>
    </source>
</evidence>
<accession>A0A919P551</accession>
<keyword evidence="2" id="KW-1133">Transmembrane helix</keyword>
<dbReference type="Proteomes" id="UP000632740">
    <property type="component" value="Unassembled WGS sequence"/>
</dbReference>
<protein>
    <recommendedName>
        <fullName evidence="3">Band 7 domain-containing protein</fullName>
    </recommendedName>
</protein>
<evidence type="ECO:0000256" key="2">
    <source>
        <dbReference type="SAM" id="Phobius"/>
    </source>
</evidence>
<dbReference type="Pfam" id="PF01145">
    <property type="entry name" value="Band_7"/>
    <property type="match status" value="1"/>
</dbReference>
<dbReference type="EMBL" id="BONK01000021">
    <property type="protein sequence ID" value="GIG23577.1"/>
    <property type="molecule type" value="Genomic_DNA"/>
</dbReference>
<keyword evidence="2" id="KW-0472">Membrane</keyword>
<keyword evidence="5" id="KW-1185">Reference proteome</keyword>